<proteinExistence type="predicted"/>
<dbReference type="EMBL" id="LGRB01000016">
    <property type="protein sequence ID" value="OCT46122.1"/>
    <property type="molecule type" value="Genomic_DNA"/>
</dbReference>
<reference evidence="3" key="1">
    <citation type="submission" date="2015-07" db="EMBL/GenBank/DDBJ databases">
        <authorList>
            <person name="Teixeira M.M."/>
            <person name="Souza R.C."/>
            <person name="Almeida L.G."/>
            <person name="Vicente V.A."/>
            <person name="de Hoog S."/>
            <person name="Bocca A.L."/>
            <person name="de Almeida S.R."/>
            <person name="Vasconcelos A.T."/>
            <person name="Felipe M.S."/>
        </authorList>
    </citation>
    <scope>NUCLEOTIDE SEQUENCE [LARGE SCALE GENOMIC DNA]</scope>
    <source>
        <strain evidence="3">KSF</strain>
    </source>
</reference>
<dbReference type="VEuPathDB" id="FungiDB:CLCR_01176"/>
<evidence type="ECO:0000313" key="3">
    <source>
        <dbReference type="Proteomes" id="UP000094526"/>
    </source>
</evidence>
<comment type="caution">
    <text evidence="2">The sequence shown here is derived from an EMBL/GenBank/DDBJ whole genome shotgun (WGS) entry which is preliminary data.</text>
</comment>
<dbReference type="OrthoDB" id="4161035at2759"/>
<protein>
    <submittedName>
        <fullName evidence="2">Uncharacterized protein</fullName>
    </submittedName>
</protein>
<keyword evidence="3" id="KW-1185">Reference proteome</keyword>
<evidence type="ECO:0000313" key="2">
    <source>
        <dbReference type="EMBL" id="OCT46122.1"/>
    </source>
</evidence>
<gene>
    <name evidence="2" type="ORF">CLCR_01176</name>
</gene>
<name>A0A1C1CCD3_9EURO</name>
<dbReference type="VEuPathDB" id="FungiDB:G647_09392"/>
<feature type="region of interest" description="Disordered" evidence="1">
    <location>
        <begin position="431"/>
        <end position="469"/>
    </location>
</feature>
<feature type="compositionally biased region" description="Acidic residues" evidence="1">
    <location>
        <begin position="452"/>
        <end position="469"/>
    </location>
</feature>
<sequence length="469" mass="53313">MTVNNRLVSMVSPGDAVDDSNTNHAGVFSFSSLTLPSLTKPRATTKSNLTFQQEMGGCFSRPVEAERFHSDIDGGLACAQSIEQIFEPTSSPKRTATPPFEPSCLPTPEPEAAAQHVYSHPEIPANQGPNITPPSTVGDTSNCASLQMPDCACQESNVRKASGSAGPRFWEMLQNERPDHKESFFEDVFDVQPMVGGQVHSHVIRPYYRQGMMAGYIRTGESDVVKQANVNINKSAMLVNQEFRAAGSRLFYGSYLFYFEDPVNCLWWFKHIGRVNFSNVRRLECTLRCGWPDVSQPDLTNFDQSQEELWQRVFCYLKPRHHLTDLALLFNTWGSVDLVCRDAGAPEYRQEELELWRDKLRDVLHNFRGLKNALIVDHRQVAFSAEERAEYTMMMIQDRRSVYPPPPPPQQRLTLAQFLKKRRLELRVVEEEAAVQKSRRAQENKRKRQDKDEGENSEQQDVEMDGCGA</sequence>
<accession>A0A1C1CCD3</accession>
<organism evidence="2 3">
    <name type="scientific">Cladophialophora carrionii</name>
    <dbReference type="NCBI Taxonomy" id="86049"/>
    <lineage>
        <taxon>Eukaryota</taxon>
        <taxon>Fungi</taxon>
        <taxon>Dikarya</taxon>
        <taxon>Ascomycota</taxon>
        <taxon>Pezizomycotina</taxon>
        <taxon>Eurotiomycetes</taxon>
        <taxon>Chaetothyriomycetidae</taxon>
        <taxon>Chaetothyriales</taxon>
        <taxon>Herpotrichiellaceae</taxon>
        <taxon>Cladophialophora</taxon>
    </lineage>
</organism>
<evidence type="ECO:0000256" key="1">
    <source>
        <dbReference type="SAM" id="MobiDB-lite"/>
    </source>
</evidence>
<dbReference type="AlphaFoldDB" id="A0A1C1CCD3"/>
<dbReference type="Proteomes" id="UP000094526">
    <property type="component" value="Unassembled WGS sequence"/>
</dbReference>